<keyword evidence="1" id="KW-0472">Membrane</keyword>
<keyword evidence="3" id="KW-1185">Reference proteome</keyword>
<feature type="transmembrane region" description="Helical" evidence="1">
    <location>
        <begin position="94"/>
        <end position="116"/>
    </location>
</feature>
<evidence type="ECO:0000313" key="3">
    <source>
        <dbReference type="Proteomes" id="UP000095658"/>
    </source>
</evidence>
<reference evidence="2 3" key="1">
    <citation type="submission" date="2016-06" db="EMBL/GenBank/DDBJ databases">
        <title>Domibacillus iocasae genome sequencing.</title>
        <authorList>
            <person name="Verma A."/>
            <person name="Pal Y."/>
            <person name="Ojha A.K."/>
            <person name="Krishnamurthi S."/>
        </authorList>
    </citation>
    <scope>NUCLEOTIDE SEQUENCE [LARGE SCALE GENOMIC DNA]</scope>
    <source>
        <strain evidence="2 3">DSM 29979</strain>
    </source>
</reference>
<evidence type="ECO:0000256" key="1">
    <source>
        <dbReference type="SAM" id="Phobius"/>
    </source>
</evidence>
<keyword evidence="1" id="KW-0812">Transmembrane</keyword>
<feature type="transmembrane region" description="Helical" evidence="1">
    <location>
        <begin position="52"/>
        <end position="73"/>
    </location>
</feature>
<feature type="transmembrane region" description="Helical" evidence="1">
    <location>
        <begin position="30"/>
        <end position="46"/>
    </location>
</feature>
<dbReference type="EMBL" id="MAMP01000006">
    <property type="protein sequence ID" value="OES46195.1"/>
    <property type="molecule type" value="Genomic_DNA"/>
</dbReference>
<keyword evidence="1" id="KW-1133">Transmembrane helix</keyword>
<dbReference type="Proteomes" id="UP000095658">
    <property type="component" value="Unassembled WGS sequence"/>
</dbReference>
<name>A0A1E7DT55_9BACI</name>
<organism evidence="2 3">
    <name type="scientific">Domibacillus iocasae</name>
    <dbReference type="NCBI Taxonomy" id="1714016"/>
    <lineage>
        <taxon>Bacteria</taxon>
        <taxon>Bacillati</taxon>
        <taxon>Bacillota</taxon>
        <taxon>Bacilli</taxon>
        <taxon>Bacillales</taxon>
        <taxon>Bacillaceae</taxon>
        <taxon>Domibacillus</taxon>
    </lineage>
</organism>
<accession>A0A1E7DT55</accession>
<gene>
    <name evidence="2" type="ORF">BA724_16360</name>
</gene>
<sequence>MFWTIYLGILGVSSIGFLVGRKYKTIPAKLDFVISIITWIGLFGYVTDNQILTPLVWKFIFVGALLWDVIFSFNSKYYNGDKMLDDMPQPLKSIFIVGTLIVTVGPLYYGLFHYAFK</sequence>
<dbReference type="AlphaFoldDB" id="A0A1E7DT55"/>
<protein>
    <submittedName>
        <fullName evidence="2">Uncharacterized protein</fullName>
    </submittedName>
</protein>
<comment type="caution">
    <text evidence="2">The sequence shown here is derived from an EMBL/GenBank/DDBJ whole genome shotgun (WGS) entry which is preliminary data.</text>
</comment>
<evidence type="ECO:0000313" key="2">
    <source>
        <dbReference type="EMBL" id="OES46195.1"/>
    </source>
</evidence>
<proteinExistence type="predicted"/>
<feature type="transmembrane region" description="Helical" evidence="1">
    <location>
        <begin position="6"/>
        <end position="23"/>
    </location>
</feature>